<dbReference type="PRINTS" id="PR00038">
    <property type="entry name" value="HTHLUXR"/>
</dbReference>
<proteinExistence type="predicted"/>
<name>A0A8J3R0W0_9ACTN</name>
<dbReference type="GO" id="GO:0003677">
    <property type="term" value="F:DNA binding"/>
    <property type="evidence" value="ECO:0007669"/>
    <property type="project" value="UniProtKB-KW"/>
</dbReference>
<dbReference type="Pfam" id="PF00196">
    <property type="entry name" value="GerE"/>
    <property type="match status" value="1"/>
</dbReference>
<evidence type="ECO:0000313" key="9">
    <source>
        <dbReference type="Proteomes" id="UP000642748"/>
    </source>
</evidence>
<evidence type="ECO:0000256" key="2">
    <source>
        <dbReference type="ARBA" id="ARBA00023015"/>
    </source>
</evidence>
<dbReference type="InterPro" id="IPR001789">
    <property type="entry name" value="Sig_transdc_resp-reg_receiver"/>
</dbReference>
<accession>A0A8J3R0W0</accession>
<dbReference type="CDD" id="cd17535">
    <property type="entry name" value="REC_NarL-like"/>
    <property type="match status" value="1"/>
</dbReference>
<dbReference type="SUPFAM" id="SSF52172">
    <property type="entry name" value="CheY-like"/>
    <property type="match status" value="1"/>
</dbReference>
<feature type="modified residue" description="4-aspartylphosphate" evidence="5">
    <location>
        <position position="64"/>
    </location>
</feature>
<evidence type="ECO:0000256" key="5">
    <source>
        <dbReference type="PROSITE-ProRule" id="PRU00169"/>
    </source>
</evidence>
<dbReference type="PROSITE" id="PS50110">
    <property type="entry name" value="RESPONSE_REGULATORY"/>
    <property type="match status" value="1"/>
</dbReference>
<dbReference type="GO" id="GO:0000160">
    <property type="term" value="P:phosphorelay signal transduction system"/>
    <property type="evidence" value="ECO:0007669"/>
    <property type="project" value="InterPro"/>
</dbReference>
<dbReference type="Pfam" id="PF00072">
    <property type="entry name" value="Response_reg"/>
    <property type="match status" value="1"/>
</dbReference>
<evidence type="ECO:0000259" key="7">
    <source>
        <dbReference type="PROSITE" id="PS50110"/>
    </source>
</evidence>
<dbReference type="CDD" id="cd06170">
    <property type="entry name" value="LuxR_C_like"/>
    <property type="match status" value="1"/>
</dbReference>
<dbReference type="InterPro" id="IPR000792">
    <property type="entry name" value="Tscrpt_reg_LuxR_C"/>
</dbReference>
<dbReference type="PROSITE" id="PS00622">
    <property type="entry name" value="HTH_LUXR_1"/>
    <property type="match status" value="1"/>
</dbReference>
<evidence type="ECO:0000256" key="1">
    <source>
        <dbReference type="ARBA" id="ARBA00022553"/>
    </source>
</evidence>
<dbReference type="PROSITE" id="PS50043">
    <property type="entry name" value="HTH_LUXR_2"/>
    <property type="match status" value="1"/>
</dbReference>
<dbReference type="SMART" id="SM00421">
    <property type="entry name" value="HTH_LUXR"/>
    <property type="match status" value="1"/>
</dbReference>
<keyword evidence="2" id="KW-0805">Transcription regulation</keyword>
<dbReference type="GO" id="GO:0006355">
    <property type="term" value="P:regulation of DNA-templated transcription"/>
    <property type="evidence" value="ECO:0007669"/>
    <property type="project" value="InterPro"/>
</dbReference>
<gene>
    <name evidence="8" type="ORF">Raf01_91460</name>
</gene>
<sequence length="232" mass="24142">MSVMNAERVRVTKVLIVGGQALARAGLAALIQAAPGVEVVGQVATGDHALTLAPVRHPDVVLVDMDTAGMDGVAVTEAVVSRATASRPRVLVLCSAALESVDAALRAGASGVLLRDTAPDRLVAAIHTVAGGEGLFAPSVSRRLISAYVHHARPRRDPPPSLRALTGREIEVLRLVARGLSNTDIAGELVVTEATVKTHLNRTMTKLNLTSRAQAVVVAYETGLVAPRRAVS</sequence>
<dbReference type="EMBL" id="BONZ01000111">
    <property type="protein sequence ID" value="GIH20974.1"/>
    <property type="molecule type" value="Genomic_DNA"/>
</dbReference>
<keyword evidence="1 5" id="KW-0597">Phosphoprotein</keyword>
<evidence type="ECO:0000256" key="4">
    <source>
        <dbReference type="ARBA" id="ARBA00023163"/>
    </source>
</evidence>
<dbReference type="SMART" id="SM00448">
    <property type="entry name" value="REC"/>
    <property type="match status" value="1"/>
</dbReference>
<dbReference type="InterPro" id="IPR011006">
    <property type="entry name" value="CheY-like_superfamily"/>
</dbReference>
<dbReference type="AlphaFoldDB" id="A0A8J3R0W0"/>
<dbReference type="Proteomes" id="UP000642748">
    <property type="component" value="Unassembled WGS sequence"/>
</dbReference>
<dbReference type="Gene3D" id="3.40.50.2300">
    <property type="match status" value="1"/>
</dbReference>
<protein>
    <submittedName>
        <fullName evidence="8">DNA-binding response regulator</fullName>
    </submittedName>
</protein>
<keyword evidence="4" id="KW-0804">Transcription</keyword>
<reference evidence="8" key="1">
    <citation type="submission" date="2021-01" db="EMBL/GenBank/DDBJ databases">
        <title>Whole genome shotgun sequence of Rugosimonospora africana NBRC 104875.</title>
        <authorList>
            <person name="Komaki H."/>
            <person name="Tamura T."/>
        </authorList>
    </citation>
    <scope>NUCLEOTIDE SEQUENCE</scope>
    <source>
        <strain evidence="8">NBRC 104875</strain>
    </source>
</reference>
<dbReference type="RefSeq" id="WP_239134492.1">
    <property type="nucleotide sequence ID" value="NZ_BONZ01000111.1"/>
</dbReference>
<organism evidence="8 9">
    <name type="scientific">Rugosimonospora africana</name>
    <dbReference type="NCBI Taxonomy" id="556532"/>
    <lineage>
        <taxon>Bacteria</taxon>
        <taxon>Bacillati</taxon>
        <taxon>Actinomycetota</taxon>
        <taxon>Actinomycetes</taxon>
        <taxon>Micromonosporales</taxon>
        <taxon>Micromonosporaceae</taxon>
        <taxon>Rugosimonospora</taxon>
    </lineage>
</organism>
<dbReference type="PANTHER" id="PTHR43214">
    <property type="entry name" value="TWO-COMPONENT RESPONSE REGULATOR"/>
    <property type="match status" value="1"/>
</dbReference>
<feature type="domain" description="Response regulatory" evidence="7">
    <location>
        <begin position="13"/>
        <end position="130"/>
    </location>
</feature>
<keyword evidence="9" id="KW-1185">Reference proteome</keyword>
<keyword evidence="3 8" id="KW-0238">DNA-binding</keyword>
<evidence type="ECO:0000313" key="8">
    <source>
        <dbReference type="EMBL" id="GIH20974.1"/>
    </source>
</evidence>
<dbReference type="PANTHER" id="PTHR43214:SF24">
    <property type="entry name" value="TRANSCRIPTIONAL REGULATORY PROTEIN NARL-RELATED"/>
    <property type="match status" value="1"/>
</dbReference>
<comment type="caution">
    <text evidence="8">The sequence shown here is derived from an EMBL/GenBank/DDBJ whole genome shotgun (WGS) entry which is preliminary data.</text>
</comment>
<feature type="domain" description="HTH luxR-type" evidence="6">
    <location>
        <begin position="158"/>
        <end position="223"/>
    </location>
</feature>
<dbReference type="InterPro" id="IPR058245">
    <property type="entry name" value="NreC/VraR/RcsB-like_REC"/>
</dbReference>
<dbReference type="SUPFAM" id="SSF46894">
    <property type="entry name" value="C-terminal effector domain of the bipartite response regulators"/>
    <property type="match status" value="1"/>
</dbReference>
<dbReference type="InterPro" id="IPR016032">
    <property type="entry name" value="Sig_transdc_resp-reg_C-effctor"/>
</dbReference>
<evidence type="ECO:0000259" key="6">
    <source>
        <dbReference type="PROSITE" id="PS50043"/>
    </source>
</evidence>
<evidence type="ECO:0000256" key="3">
    <source>
        <dbReference type="ARBA" id="ARBA00023125"/>
    </source>
</evidence>
<dbReference type="InterPro" id="IPR039420">
    <property type="entry name" value="WalR-like"/>
</dbReference>